<dbReference type="GO" id="GO:0008233">
    <property type="term" value="F:peptidase activity"/>
    <property type="evidence" value="ECO:0007669"/>
    <property type="project" value="InterPro"/>
</dbReference>
<evidence type="ECO:0000259" key="3">
    <source>
        <dbReference type="Pfam" id="PF00561"/>
    </source>
</evidence>
<accession>A0A845AJ45</accession>
<organism evidence="4 5">
    <name type="scientific">Qipengyuania algicida</name>
    <dbReference type="NCBI Taxonomy" id="1836209"/>
    <lineage>
        <taxon>Bacteria</taxon>
        <taxon>Pseudomonadati</taxon>
        <taxon>Pseudomonadota</taxon>
        <taxon>Alphaproteobacteria</taxon>
        <taxon>Sphingomonadales</taxon>
        <taxon>Erythrobacteraceae</taxon>
        <taxon>Qipengyuania</taxon>
    </lineage>
</organism>
<dbReference type="InterPro" id="IPR050266">
    <property type="entry name" value="AB_hydrolase_sf"/>
</dbReference>
<dbReference type="GO" id="GO:0006508">
    <property type="term" value="P:proteolysis"/>
    <property type="evidence" value="ECO:0007669"/>
    <property type="project" value="InterPro"/>
</dbReference>
<dbReference type="GO" id="GO:0016020">
    <property type="term" value="C:membrane"/>
    <property type="evidence" value="ECO:0007669"/>
    <property type="project" value="TreeGrafter"/>
</dbReference>
<evidence type="ECO:0000313" key="5">
    <source>
        <dbReference type="Proteomes" id="UP000439780"/>
    </source>
</evidence>
<sequence>MFGLVAASPPGGAMGAHQIRTQDGIELWYRVAGQDAGIPVVFLHGGPGEGSQVMQALGGPALERRLHMVYLDQRGSGRSERPSGSKFYSMHLLEADVDLVRHELGVDKIVLLAHSAGTTIALDYAADHPDHVAALILTGAVPDLPAAIDNLCDRLKSVHPELYAKAVKARESGRKCNPFAVFGDKQRQAFFDDNMFPNRIVRERVNWLDHIPSLANSGQLGEALSAQGFMDYRFDRPERLSMPVLFIAGGHDFQTALGPQRTLAAKLKDGRVLVYPNSGHFMFADEPEQFASDVSAFVSRATRSLSDHSEP</sequence>
<dbReference type="PANTHER" id="PTHR43798:SF33">
    <property type="entry name" value="HYDROLASE, PUTATIVE (AFU_ORTHOLOGUE AFUA_2G14860)-RELATED"/>
    <property type="match status" value="1"/>
</dbReference>
<evidence type="ECO:0000313" key="4">
    <source>
        <dbReference type="EMBL" id="MXP29449.1"/>
    </source>
</evidence>
<evidence type="ECO:0000256" key="2">
    <source>
        <dbReference type="ARBA" id="ARBA00022801"/>
    </source>
</evidence>
<dbReference type="InterPro" id="IPR029058">
    <property type="entry name" value="AB_hydrolase_fold"/>
</dbReference>
<dbReference type="InterPro" id="IPR002410">
    <property type="entry name" value="Peptidase_S33"/>
</dbReference>
<evidence type="ECO:0000256" key="1">
    <source>
        <dbReference type="ARBA" id="ARBA00010088"/>
    </source>
</evidence>
<keyword evidence="2 4" id="KW-0378">Hydrolase</keyword>
<comment type="similarity">
    <text evidence="1">Belongs to the peptidase S33 family.</text>
</comment>
<dbReference type="PRINTS" id="PR00793">
    <property type="entry name" value="PROAMNOPTASE"/>
</dbReference>
<dbReference type="SUPFAM" id="SSF53474">
    <property type="entry name" value="alpha/beta-Hydrolases"/>
    <property type="match status" value="1"/>
</dbReference>
<dbReference type="EMBL" id="WTYA01000008">
    <property type="protein sequence ID" value="MXP29449.1"/>
    <property type="molecule type" value="Genomic_DNA"/>
</dbReference>
<keyword evidence="5" id="KW-1185">Reference proteome</keyword>
<dbReference type="AlphaFoldDB" id="A0A845AJ45"/>
<gene>
    <name evidence="4" type="ORF">GRI58_11520</name>
</gene>
<dbReference type="Proteomes" id="UP000439780">
    <property type="component" value="Unassembled WGS sequence"/>
</dbReference>
<dbReference type="PANTHER" id="PTHR43798">
    <property type="entry name" value="MONOACYLGLYCEROL LIPASE"/>
    <property type="match status" value="1"/>
</dbReference>
<dbReference type="Pfam" id="PF00561">
    <property type="entry name" value="Abhydrolase_1"/>
    <property type="match status" value="1"/>
</dbReference>
<comment type="caution">
    <text evidence="4">The sequence shown here is derived from an EMBL/GenBank/DDBJ whole genome shotgun (WGS) entry which is preliminary data.</text>
</comment>
<reference evidence="4 5" key="1">
    <citation type="submission" date="2019-12" db="EMBL/GenBank/DDBJ databases">
        <title>Genomic-based taxomic classification of the family Erythrobacteraceae.</title>
        <authorList>
            <person name="Xu L."/>
        </authorList>
    </citation>
    <scope>NUCLEOTIDE SEQUENCE [LARGE SCALE GENOMIC DNA]</scope>
    <source>
        <strain evidence="4 5">KEMB 9005-328</strain>
    </source>
</reference>
<proteinExistence type="inferred from homology"/>
<dbReference type="Gene3D" id="3.40.50.1820">
    <property type="entry name" value="alpha/beta hydrolase"/>
    <property type="match status" value="1"/>
</dbReference>
<dbReference type="InterPro" id="IPR000073">
    <property type="entry name" value="AB_hydrolase_1"/>
</dbReference>
<protein>
    <submittedName>
        <fullName evidence="4">Alpha/beta fold hydrolase</fullName>
    </submittedName>
</protein>
<feature type="domain" description="AB hydrolase-1" evidence="3">
    <location>
        <begin position="39"/>
        <end position="287"/>
    </location>
</feature>
<name>A0A845AJ45_9SPHN</name>